<feature type="domain" description="ABC transmembrane type-1" evidence="8">
    <location>
        <begin position="306"/>
        <end position="505"/>
    </location>
</feature>
<dbReference type="PANTHER" id="PTHR30465">
    <property type="entry name" value="INNER MEMBRANE ABC TRANSPORTER"/>
    <property type="match status" value="1"/>
</dbReference>
<dbReference type="GO" id="GO:0055085">
    <property type="term" value="P:transmembrane transport"/>
    <property type="evidence" value="ECO:0007669"/>
    <property type="project" value="InterPro"/>
</dbReference>
<evidence type="ECO:0000256" key="3">
    <source>
        <dbReference type="ARBA" id="ARBA00022475"/>
    </source>
</evidence>
<dbReference type="SUPFAM" id="SSF161098">
    <property type="entry name" value="MetI-like"/>
    <property type="match status" value="1"/>
</dbReference>
<dbReference type="PANTHER" id="PTHR30465:SF0">
    <property type="entry name" value="OLIGOPEPTIDE TRANSPORT SYSTEM PERMEASE PROTEIN APPB"/>
    <property type="match status" value="1"/>
</dbReference>
<comment type="similarity">
    <text evidence="7">Belongs to the binding-protein-dependent transport system permease family.</text>
</comment>
<evidence type="ECO:0000256" key="1">
    <source>
        <dbReference type="ARBA" id="ARBA00004651"/>
    </source>
</evidence>
<dbReference type="RefSeq" id="WP_099386796.1">
    <property type="nucleotide sequence ID" value="NZ_JANSWH010000061.1"/>
</dbReference>
<dbReference type="InterPro" id="IPR000515">
    <property type="entry name" value="MetI-like"/>
</dbReference>
<evidence type="ECO:0000313" key="9">
    <source>
        <dbReference type="EMBL" id="PHU36820.1"/>
    </source>
</evidence>
<keyword evidence="3" id="KW-1003">Cell membrane</keyword>
<dbReference type="PROSITE" id="PS50928">
    <property type="entry name" value="ABC_TM1"/>
    <property type="match status" value="1"/>
</dbReference>
<evidence type="ECO:0000256" key="6">
    <source>
        <dbReference type="ARBA" id="ARBA00023136"/>
    </source>
</evidence>
<dbReference type="Gene3D" id="1.10.3720.10">
    <property type="entry name" value="MetI-like"/>
    <property type="match status" value="1"/>
</dbReference>
<dbReference type="AlphaFoldDB" id="A0A2G3E101"/>
<dbReference type="GO" id="GO:0005886">
    <property type="term" value="C:plasma membrane"/>
    <property type="evidence" value="ECO:0007669"/>
    <property type="project" value="UniProtKB-SubCell"/>
</dbReference>
<accession>A0A2G3E101</accession>
<evidence type="ECO:0000313" key="10">
    <source>
        <dbReference type="Proteomes" id="UP000224563"/>
    </source>
</evidence>
<feature type="transmembrane region" description="Helical" evidence="7">
    <location>
        <begin position="382"/>
        <end position="402"/>
    </location>
</feature>
<evidence type="ECO:0000256" key="4">
    <source>
        <dbReference type="ARBA" id="ARBA00022692"/>
    </source>
</evidence>
<keyword evidence="2 7" id="KW-0813">Transport</keyword>
<evidence type="ECO:0000256" key="2">
    <source>
        <dbReference type="ARBA" id="ARBA00022448"/>
    </source>
</evidence>
<reference evidence="9 10" key="1">
    <citation type="submission" date="2017-10" db="EMBL/GenBank/DDBJ databases">
        <title>Resolving the taxonomy of Roseburia spp., Eubacterium rectale and Agathobacter spp. through phylogenomic analysis.</title>
        <authorList>
            <person name="Sheridan P.O."/>
            <person name="Walker A.W."/>
            <person name="Duncan S.H."/>
            <person name="Scott K.P."/>
            <person name="Toole P.W.O."/>
            <person name="Luis P."/>
            <person name="Flint H.J."/>
        </authorList>
    </citation>
    <scope>NUCLEOTIDE SEQUENCE [LARGE SCALE GENOMIC DNA]</scope>
    <source>
        <strain evidence="9 10">JK623</strain>
    </source>
</reference>
<reference evidence="9 10" key="2">
    <citation type="submission" date="2017-10" db="EMBL/GenBank/DDBJ databases">
        <authorList>
            <person name="Banno H."/>
            <person name="Chua N.-H."/>
        </authorList>
    </citation>
    <scope>NUCLEOTIDE SEQUENCE [LARGE SCALE GENOMIC DNA]</scope>
    <source>
        <strain evidence="9 10">JK623</strain>
    </source>
</reference>
<proteinExistence type="inferred from homology"/>
<sequence length="523" mass="58630">MTKYLLKRLLHGVISIIFVVAIVMLLIYSLMDRDKIFSSDSAYSHQKNNAKIAYMYQKWEEYGYLDYVPYSDYMKSLMKSGDIDEATYKESVKLGKTAKQDKKIAKENAAKFKKYYESKGYTVERVDAITQRNRIADGGASLLFAYKNTPVTTRLFRYLTGIFKFDSVNTIEDIEGKRGLTFTWKDPAYGGDKFAPALMGNGTNHKYLIYVDNKFPFVHQNMLSLNLGLSYTVNQGVEITTTMTQSQGMTKSVMTTYPTGLQEESADDLHSAVYSAGSLVDNPINEARFTDNYTRVQLRRGGKSKLGYSFIIGIFDVIFAYLIGLPLGVLMARKKDKFIDKLGTVYIMFIIAIPSLAYIFLFKAIGGSLFHLPTQFDTKDEIWPMYILPIISLCLPAIAGLMKWMRRFMIDQMSADYVKFARSGGLSEKEIFSKHIMKNAAVPMCHDIPASVLGALTGAIITERVYGVPGVGDVLTQAIGKYDNGVIVGVTLFYAVLSVLALVLGDTLMSVVDPRISFSTKDR</sequence>
<feature type="transmembrane region" description="Helical" evidence="7">
    <location>
        <begin position="306"/>
        <end position="330"/>
    </location>
</feature>
<feature type="transmembrane region" description="Helical" evidence="7">
    <location>
        <begin position="12"/>
        <end position="31"/>
    </location>
</feature>
<comment type="subcellular location">
    <subcellularLocation>
        <location evidence="1 7">Cell membrane</location>
        <topology evidence="1 7">Multi-pass membrane protein</topology>
    </subcellularLocation>
</comment>
<comment type="caution">
    <text evidence="9">The sequence shown here is derived from an EMBL/GenBank/DDBJ whole genome shotgun (WGS) entry which is preliminary data.</text>
</comment>
<protein>
    <submittedName>
        <fullName evidence="9">Peptide ABC transporter permease</fullName>
    </submittedName>
</protein>
<keyword evidence="6 7" id="KW-0472">Membrane</keyword>
<dbReference type="InterPro" id="IPR035906">
    <property type="entry name" value="MetI-like_sf"/>
</dbReference>
<gene>
    <name evidence="9" type="ORF">CSX02_11650</name>
</gene>
<evidence type="ECO:0000256" key="7">
    <source>
        <dbReference type="RuleBase" id="RU363032"/>
    </source>
</evidence>
<evidence type="ECO:0000256" key="5">
    <source>
        <dbReference type="ARBA" id="ARBA00022989"/>
    </source>
</evidence>
<name>A0A2G3E101_9FIRM</name>
<keyword evidence="10" id="KW-1185">Reference proteome</keyword>
<dbReference type="CDD" id="cd06261">
    <property type="entry name" value="TM_PBP2"/>
    <property type="match status" value="1"/>
</dbReference>
<dbReference type="Proteomes" id="UP000224563">
    <property type="component" value="Unassembled WGS sequence"/>
</dbReference>
<feature type="transmembrane region" description="Helical" evidence="7">
    <location>
        <begin position="485"/>
        <end position="505"/>
    </location>
</feature>
<evidence type="ECO:0000259" key="8">
    <source>
        <dbReference type="PROSITE" id="PS50928"/>
    </source>
</evidence>
<keyword evidence="4 7" id="KW-0812">Transmembrane</keyword>
<feature type="transmembrane region" description="Helical" evidence="7">
    <location>
        <begin position="342"/>
        <end position="362"/>
    </location>
</feature>
<dbReference type="EMBL" id="PDYG01000123">
    <property type="protein sequence ID" value="PHU36820.1"/>
    <property type="molecule type" value="Genomic_DNA"/>
</dbReference>
<keyword evidence="5 7" id="KW-1133">Transmembrane helix</keyword>
<organism evidence="9 10">
    <name type="scientific">Agathobacter ruminis</name>
    <dbReference type="NCBI Taxonomy" id="1712665"/>
    <lineage>
        <taxon>Bacteria</taxon>
        <taxon>Bacillati</taxon>
        <taxon>Bacillota</taxon>
        <taxon>Clostridia</taxon>
        <taxon>Lachnospirales</taxon>
        <taxon>Lachnospiraceae</taxon>
        <taxon>Agathobacter</taxon>
    </lineage>
</organism>
<dbReference type="Pfam" id="PF00528">
    <property type="entry name" value="BPD_transp_1"/>
    <property type="match status" value="1"/>
</dbReference>